<dbReference type="GO" id="GO:0003723">
    <property type="term" value="F:RNA binding"/>
    <property type="evidence" value="ECO:0007669"/>
    <property type="project" value="InterPro"/>
</dbReference>
<gene>
    <name evidence="10" type="ORF">Cgig2_030156</name>
</gene>
<dbReference type="Pfam" id="PF01758">
    <property type="entry name" value="SBF"/>
    <property type="match status" value="1"/>
</dbReference>
<evidence type="ECO:0000259" key="9">
    <source>
        <dbReference type="Pfam" id="PF14432"/>
    </source>
</evidence>
<proteinExistence type="inferred from homology"/>
<dbReference type="OrthoDB" id="607373at2759"/>
<feature type="transmembrane region" description="Helical" evidence="8">
    <location>
        <begin position="1183"/>
        <end position="1201"/>
    </location>
</feature>
<feature type="transmembrane region" description="Helical" evidence="8">
    <location>
        <begin position="1117"/>
        <end position="1139"/>
    </location>
</feature>
<sequence length="1309" mass="145494">MHGALNRATACLQFKRHFPVFSLFKRGYLITHLNQQRDEAISLEEECETTLSWLSYHPTPGISQFHVKGFSEITSEIVAKALHCLCVKGLIPFSTFYSNTLIAIYAKFGSIGDAYNVFDKMPQRNEASWNNMISAFVKAALYRTAFKLFGEMRVADLGLNGYVISSLITACTRADNMLVQSFQMHGFVLKSGLLDDVYVSTSLLHFYGTYGWIVEAREIFQAMPYKTTVSWTALMVGCACDGQHEEVIDIYRRMRREAVGCNENTCTAVISCCGTLENETLGLLVLAQVMKSGFESNLSVTNSLVSMFDNLGNVEAARYVFDHMKERDIISWNSIITSYGHHKICEKALGCFSQMRSVHIEVNSITLSSLLLACDSFDHAKWGRGIHGLIIKLGFHSDVCVCNTLLTMYSGAGQLDEASFLFSSMPEKDLVSWNSVISCYAQFGKCLDALRVLEHLLGAKISLNHVPFASALAACSTKEFLAEGHIIHALSVTAGLANNLIVGNSLLSMYANCGLMVTAKQVFDLMPEKDIVTWNALIGGYADNEDTDEAFRTFMRMRRKGLPTNYITIVNVLASISSPSGLLTYGMPLHAHIVGTGLESDEYVKNSLITMYAKCGDLESSGVFFKMSRIITSVTYNAMMAANARHGQGEEALKIFREMYYLGLGIDQFSISGAFAAAANLATLEEGQMIHALTVKLGSDMDFHVINAAMDMYGKCGELNDVLKMFPEPVNRLRMSWNILISTYARHGHFGKSRETFHEMLDAGVKPDYVTFVSLLSACSHGGLVDEGLEYYASMTKEFGIPPGIEHCVCVIDLLGRSGRFFEAENFLLQMPVPPNGLIWRSLLASCRIHGNVELGKRAAEHLIQLGPDDDSTYVLYSNVCASTGNWETVESVRNQMELINVKKKPACSWVKLKNKVSSFGMGDQTHPQAQLIESKLKEIKMLVAQAGYVPDTSFALHDTDEEQKEHNLWNHSERRALAYGLLNTPEGSTIRVFKNLRVCGDCHSVYKFVSELVSREIILRDPFRFHHFKDGSSTLLNSIVPKPRNLSSSRLDVCINGNRVHKPEVQDLTKWSILRGQTMTYTRLSSISTICFNGNPDYEPSVQDFAETPIPRWQNMLSFAASLYPVYVTIGGIVACINPSTFSWFVKSGPFSYSLSLGLIMLAMGLTLELRDLLYLFKQRPLSVSASTLILAGCVAQYTIMPSLGLVISKLLALPPALSVGLILLGSCPGGTASNVVRVPFPLFLLMYIVRCNVFLLNLSLFPFSMAKNIEVMFMLDLAKPTHARLLDLNDHLRFKLEFTLWMLIAFS</sequence>
<organism evidence="10 11">
    <name type="scientific">Carnegiea gigantea</name>
    <dbReference type="NCBI Taxonomy" id="171969"/>
    <lineage>
        <taxon>Eukaryota</taxon>
        <taxon>Viridiplantae</taxon>
        <taxon>Streptophyta</taxon>
        <taxon>Embryophyta</taxon>
        <taxon>Tracheophyta</taxon>
        <taxon>Spermatophyta</taxon>
        <taxon>Magnoliopsida</taxon>
        <taxon>eudicotyledons</taxon>
        <taxon>Gunneridae</taxon>
        <taxon>Pentapetalae</taxon>
        <taxon>Caryophyllales</taxon>
        <taxon>Cactineae</taxon>
        <taxon>Cactaceae</taxon>
        <taxon>Cactoideae</taxon>
        <taxon>Echinocereeae</taxon>
        <taxon>Carnegiea</taxon>
    </lineage>
</organism>
<dbReference type="Pfam" id="PF13041">
    <property type="entry name" value="PPR_2"/>
    <property type="match status" value="2"/>
</dbReference>
<evidence type="ECO:0000313" key="10">
    <source>
        <dbReference type="EMBL" id="KAJ8420691.1"/>
    </source>
</evidence>
<feature type="domain" description="DYW" evidence="9">
    <location>
        <begin position="948"/>
        <end position="1034"/>
    </location>
</feature>
<evidence type="ECO:0000256" key="3">
    <source>
        <dbReference type="ARBA" id="ARBA00022692"/>
    </source>
</evidence>
<feature type="repeat" description="PPR" evidence="7">
    <location>
        <begin position="530"/>
        <end position="564"/>
    </location>
</feature>
<evidence type="ECO:0000256" key="4">
    <source>
        <dbReference type="ARBA" id="ARBA00022737"/>
    </source>
</evidence>
<dbReference type="Pfam" id="PF01535">
    <property type="entry name" value="PPR"/>
    <property type="match status" value="7"/>
</dbReference>
<evidence type="ECO:0000256" key="1">
    <source>
        <dbReference type="ARBA" id="ARBA00004141"/>
    </source>
</evidence>
<dbReference type="Proteomes" id="UP001153076">
    <property type="component" value="Unassembled WGS sequence"/>
</dbReference>
<keyword evidence="3 8" id="KW-0812">Transmembrane</keyword>
<dbReference type="InterPro" id="IPR011990">
    <property type="entry name" value="TPR-like_helical_dom_sf"/>
</dbReference>
<evidence type="ECO:0000256" key="2">
    <source>
        <dbReference type="ARBA" id="ARBA00006643"/>
    </source>
</evidence>
<dbReference type="InterPro" id="IPR032867">
    <property type="entry name" value="DYW_dom"/>
</dbReference>
<feature type="repeat" description="PPR" evidence="7">
    <location>
        <begin position="328"/>
        <end position="362"/>
    </location>
</feature>
<feature type="transmembrane region" description="Helical" evidence="8">
    <location>
        <begin position="1151"/>
        <end position="1171"/>
    </location>
</feature>
<dbReference type="NCBIfam" id="TIGR00756">
    <property type="entry name" value="PPR"/>
    <property type="match status" value="7"/>
</dbReference>
<evidence type="ECO:0000256" key="7">
    <source>
        <dbReference type="PROSITE-ProRule" id="PRU00708"/>
    </source>
</evidence>
<evidence type="ECO:0000256" key="6">
    <source>
        <dbReference type="ARBA" id="ARBA00023136"/>
    </source>
</evidence>
<dbReference type="FunFam" id="1.25.40.10:FF:000031">
    <property type="entry name" value="Pentatricopeptide repeat-containing protein mitochondrial"/>
    <property type="match status" value="1"/>
</dbReference>
<dbReference type="Gene3D" id="1.25.40.10">
    <property type="entry name" value="Tetratricopeptide repeat domain"/>
    <property type="match status" value="7"/>
</dbReference>
<dbReference type="Pfam" id="PF14432">
    <property type="entry name" value="DYW_deaminase"/>
    <property type="match status" value="1"/>
</dbReference>
<dbReference type="FunFam" id="1.25.40.10:FF:000381">
    <property type="entry name" value="Pentatricopeptide repeat-containing protein"/>
    <property type="match status" value="1"/>
</dbReference>
<feature type="transmembrane region" description="Helical" evidence="8">
    <location>
        <begin position="1246"/>
        <end position="1267"/>
    </location>
</feature>
<comment type="subcellular location">
    <subcellularLocation>
        <location evidence="1">Membrane</location>
        <topology evidence="1">Multi-pass membrane protein</topology>
    </subcellularLocation>
</comment>
<dbReference type="PANTHER" id="PTHR47926">
    <property type="entry name" value="PENTATRICOPEPTIDE REPEAT-CONTAINING PROTEIN"/>
    <property type="match status" value="1"/>
</dbReference>
<feature type="repeat" description="PPR" evidence="7">
    <location>
        <begin position="125"/>
        <end position="159"/>
    </location>
</feature>
<dbReference type="PANTHER" id="PTHR47926:SF506">
    <property type="entry name" value="TETRATRICOPEPTIDE REPEAT-LIKE SUPERFAMILY PROTEIN ISOFORM 1"/>
    <property type="match status" value="1"/>
</dbReference>
<keyword evidence="4" id="KW-0677">Repeat</keyword>
<dbReference type="GO" id="GO:0008270">
    <property type="term" value="F:zinc ion binding"/>
    <property type="evidence" value="ECO:0007669"/>
    <property type="project" value="InterPro"/>
</dbReference>
<evidence type="ECO:0000256" key="8">
    <source>
        <dbReference type="SAM" id="Phobius"/>
    </source>
</evidence>
<reference evidence="10" key="1">
    <citation type="submission" date="2022-04" db="EMBL/GenBank/DDBJ databases">
        <title>Carnegiea gigantea Genome sequencing and assembly v2.</title>
        <authorList>
            <person name="Copetti D."/>
            <person name="Sanderson M.J."/>
            <person name="Burquez A."/>
            <person name="Wojciechowski M.F."/>
        </authorList>
    </citation>
    <scope>NUCLEOTIDE SEQUENCE</scope>
    <source>
        <strain evidence="10">SGP5-SGP5p</strain>
        <tissue evidence="10">Aerial part</tissue>
    </source>
</reference>
<dbReference type="FunFam" id="1.25.40.10:FF:000073">
    <property type="entry name" value="Pentatricopeptide repeat-containing protein chloroplastic"/>
    <property type="match status" value="2"/>
</dbReference>
<dbReference type="InterPro" id="IPR002657">
    <property type="entry name" value="BilAc:Na_symport/Acr3"/>
</dbReference>
<dbReference type="GO" id="GO:0009451">
    <property type="term" value="P:RNA modification"/>
    <property type="evidence" value="ECO:0007669"/>
    <property type="project" value="InterPro"/>
</dbReference>
<dbReference type="InterPro" id="IPR046960">
    <property type="entry name" value="PPR_At4g14850-like_plant"/>
</dbReference>
<dbReference type="GO" id="GO:0016020">
    <property type="term" value="C:membrane"/>
    <property type="evidence" value="ECO:0007669"/>
    <property type="project" value="UniProtKB-SubCell"/>
</dbReference>
<feature type="transmembrane region" description="Helical" evidence="8">
    <location>
        <begin position="1213"/>
        <end position="1234"/>
    </location>
</feature>
<comment type="similarity">
    <text evidence="2">Belongs to the PPR family. PCMP-H subfamily.</text>
</comment>
<comment type="caution">
    <text evidence="10">The sequence shown here is derived from an EMBL/GenBank/DDBJ whole genome shotgun (WGS) entry which is preliminary data.</text>
</comment>
<dbReference type="EMBL" id="JAKOGI010003218">
    <property type="protein sequence ID" value="KAJ8420691.1"/>
    <property type="molecule type" value="Genomic_DNA"/>
</dbReference>
<accession>A0A9Q1GK77</accession>
<evidence type="ECO:0000313" key="11">
    <source>
        <dbReference type="Proteomes" id="UP001153076"/>
    </source>
</evidence>
<dbReference type="PROSITE" id="PS51375">
    <property type="entry name" value="PPR"/>
    <property type="match status" value="8"/>
</dbReference>
<feature type="repeat" description="PPR" evidence="7">
    <location>
        <begin position="733"/>
        <end position="767"/>
    </location>
</feature>
<dbReference type="InterPro" id="IPR046848">
    <property type="entry name" value="E_motif"/>
</dbReference>
<dbReference type="FunFam" id="1.25.40.10:FF:000366">
    <property type="entry name" value="Pentatricopeptide (PPR) repeat-containing protein"/>
    <property type="match status" value="1"/>
</dbReference>
<name>A0A9Q1GK77_9CARY</name>
<feature type="repeat" description="PPR" evidence="7">
    <location>
        <begin position="632"/>
        <end position="666"/>
    </location>
</feature>
<evidence type="ECO:0000256" key="5">
    <source>
        <dbReference type="ARBA" id="ARBA00022989"/>
    </source>
</evidence>
<feature type="repeat" description="PPR" evidence="7">
    <location>
        <begin position="398"/>
        <end position="432"/>
    </location>
</feature>
<dbReference type="InterPro" id="IPR002885">
    <property type="entry name" value="PPR_rpt"/>
</dbReference>
<feature type="repeat" description="PPR" evidence="7">
    <location>
        <begin position="227"/>
        <end position="261"/>
    </location>
</feature>
<keyword evidence="6 8" id="KW-0472">Membrane</keyword>
<protein>
    <recommendedName>
        <fullName evidence="9">DYW domain-containing protein</fullName>
    </recommendedName>
</protein>
<keyword evidence="11" id="KW-1185">Reference proteome</keyword>
<dbReference type="InterPro" id="IPR038770">
    <property type="entry name" value="Na+/solute_symporter_sf"/>
</dbReference>
<keyword evidence="5 8" id="KW-1133">Transmembrane helix</keyword>
<dbReference type="Pfam" id="PF20431">
    <property type="entry name" value="E_motif"/>
    <property type="match status" value="1"/>
</dbReference>
<feature type="repeat" description="PPR" evidence="7">
    <location>
        <begin position="768"/>
        <end position="803"/>
    </location>
</feature>
<dbReference type="Gene3D" id="1.20.1530.20">
    <property type="match status" value="1"/>
</dbReference>